<dbReference type="InterPro" id="IPR051906">
    <property type="entry name" value="TolC-like"/>
</dbReference>
<keyword evidence="6" id="KW-0472">Membrane</keyword>
<dbReference type="OrthoDB" id="314748at2"/>
<dbReference type="AlphaFoldDB" id="A0A419R336"/>
<keyword evidence="10" id="KW-1185">Reference proteome</keyword>
<dbReference type="GO" id="GO:0015288">
    <property type="term" value="F:porin activity"/>
    <property type="evidence" value="ECO:0007669"/>
    <property type="project" value="TreeGrafter"/>
</dbReference>
<organism evidence="9 10">
    <name type="scientific">Tsuneonella suprasediminis</name>
    <dbReference type="NCBI Taxonomy" id="2306996"/>
    <lineage>
        <taxon>Bacteria</taxon>
        <taxon>Pseudomonadati</taxon>
        <taxon>Pseudomonadota</taxon>
        <taxon>Alphaproteobacteria</taxon>
        <taxon>Sphingomonadales</taxon>
        <taxon>Erythrobacteraceae</taxon>
        <taxon>Tsuneonella</taxon>
    </lineage>
</organism>
<evidence type="ECO:0000313" key="9">
    <source>
        <dbReference type="EMBL" id="RJX68497.1"/>
    </source>
</evidence>
<keyword evidence="5" id="KW-0812">Transmembrane</keyword>
<dbReference type="Proteomes" id="UP000284322">
    <property type="component" value="Unassembled WGS sequence"/>
</dbReference>
<protein>
    <submittedName>
        <fullName evidence="9">Type I secretion protein TolC</fullName>
    </submittedName>
</protein>
<sequence length="472" mass="51041">MCATGELAERRTATVIFGLFHSASSYRVLAMVAAGGLPLAATAPVPAVAQIASPAEPMDMTQAVQAAVRAHPSIRGARAQERQAAEGVEAAKAGYRPQVTGGVESQINTYRNSSYDSRFVYTATLNASQMLYDFGKVAGAKRQAQAGVRASEAQVELAMDEIIVRTAQAWVDARTQQRLVQIAREQLDAVTYIRGLVRERVEKGATSRSDLEQANSRLDSLQSLLLAAEADAQRARLTLMHLTGQIAPVAIKGDIPAFLQNEACEVTADADTPAVRVAQAQLDGAQAQLDIAKAERLPTVSLDGSVGYALTDGSRLYGEYRTTGQFGVNFSMPLYQGGAAGARERGAEYQLRAYEDAVRQARLEERQGLADARAQAAGWASRAPVMETRVNSIDATRDLYRQQYLELGTRSLLDLLNAEQEYYSARVDQAQGLYAQYRLAVQCLYHSDRLRSAFGVDQASAEPAPDFVGPVE</sequence>
<evidence type="ECO:0000313" key="10">
    <source>
        <dbReference type="Proteomes" id="UP000284322"/>
    </source>
</evidence>
<dbReference type="PANTHER" id="PTHR30026:SF22">
    <property type="entry name" value="OUTER MEMBRANE EFFLUX PROTEIN"/>
    <property type="match status" value="1"/>
</dbReference>
<comment type="similarity">
    <text evidence="2">Belongs to the outer membrane factor (OMF) (TC 1.B.17) family.</text>
</comment>
<dbReference type="NCBIfam" id="TIGR01844">
    <property type="entry name" value="type_I_sec_TolC"/>
    <property type="match status" value="1"/>
</dbReference>
<evidence type="ECO:0000256" key="2">
    <source>
        <dbReference type="ARBA" id="ARBA00007613"/>
    </source>
</evidence>
<keyword evidence="7" id="KW-0998">Cell outer membrane</keyword>
<proteinExistence type="inferred from homology"/>
<dbReference type="RefSeq" id="WP_120108097.1">
    <property type="nucleotide sequence ID" value="NZ_RAHJ01000017.1"/>
</dbReference>
<dbReference type="GO" id="GO:0015562">
    <property type="term" value="F:efflux transmembrane transporter activity"/>
    <property type="evidence" value="ECO:0007669"/>
    <property type="project" value="InterPro"/>
</dbReference>
<keyword evidence="3" id="KW-0813">Transport</keyword>
<dbReference type="GO" id="GO:1990281">
    <property type="term" value="C:efflux pump complex"/>
    <property type="evidence" value="ECO:0007669"/>
    <property type="project" value="TreeGrafter"/>
</dbReference>
<name>A0A419R336_9SPHN</name>
<keyword evidence="8" id="KW-0175">Coiled coil</keyword>
<evidence type="ECO:0000256" key="5">
    <source>
        <dbReference type="ARBA" id="ARBA00022692"/>
    </source>
</evidence>
<evidence type="ECO:0000256" key="1">
    <source>
        <dbReference type="ARBA" id="ARBA00004442"/>
    </source>
</evidence>
<keyword evidence="4" id="KW-1134">Transmembrane beta strand</keyword>
<reference evidence="9 10" key="1">
    <citation type="submission" date="2018-09" db="EMBL/GenBank/DDBJ databases">
        <title>Altererythrobacter sp.Ery1 and Ery12, the genome sequencing of novel strains in genus Alterythrobacter.</title>
        <authorList>
            <person name="Cheng H."/>
            <person name="Wu Y.-H."/>
            <person name="Fang C."/>
            <person name="Xu X.-W."/>
        </authorList>
    </citation>
    <scope>NUCLEOTIDE SEQUENCE [LARGE SCALE GENOMIC DNA]</scope>
    <source>
        <strain evidence="9 10">Ery12</strain>
    </source>
</reference>
<evidence type="ECO:0000256" key="6">
    <source>
        <dbReference type="ARBA" id="ARBA00023136"/>
    </source>
</evidence>
<dbReference type="EMBL" id="RAHJ01000017">
    <property type="protein sequence ID" value="RJX68497.1"/>
    <property type="molecule type" value="Genomic_DNA"/>
</dbReference>
<comment type="subcellular location">
    <subcellularLocation>
        <location evidence="1">Cell outer membrane</location>
    </subcellularLocation>
</comment>
<evidence type="ECO:0000256" key="8">
    <source>
        <dbReference type="SAM" id="Coils"/>
    </source>
</evidence>
<gene>
    <name evidence="9" type="ORF">D6858_05600</name>
</gene>
<dbReference type="GO" id="GO:0009279">
    <property type="term" value="C:cell outer membrane"/>
    <property type="evidence" value="ECO:0007669"/>
    <property type="project" value="UniProtKB-SubCell"/>
</dbReference>
<accession>A0A419R336</accession>
<dbReference type="InterPro" id="IPR003423">
    <property type="entry name" value="OMP_efflux"/>
</dbReference>
<evidence type="ECO:0000256" key="3">
    <source>
        <dbReference type="ARBA" id="ARBA00022448"/>
    </source>
</evidence>
<dbReference type="PANTHER" id="PTHR30026">
    <property type="entry name" value="OUTER MEMBRANE PROTEIN TOLC"/>
    <property type="match status" value="1"/>
</dbReference>
<dbReference type="Pfam" id="PF02321">
    <property type="entry name" value="OEP"/>
    <property type="match status" value="2"/>
</dbReference>
<feature type="coiled-coil region" evidence="8">
    <location>
        <begin position="211"/>
        <end position="238"/>
    </location>
</feature>
<dbReference type="InterPro" id="IPR010130">
    <property type="entry name" value="T1SS_OMP_TolC"/>
</dbReference>
<dbReference type="SUPFAM" id="SSF56954">
    <property type="entry name" value="Outer membrane efflux proteins (OEP)"/>
    <property type="match status" value="1"/>
</dbReference>
<evidence type="ECO:0000256" key="4">
    <source>
        <dbReference type="ARBA" id="ARBA00022452"/>
    </source>
</evidence>
<evidence type="ECO:0000256" key="7">
    <source>
        <dbReference type="ARBA" id="ARBA00023237"/>
    </source>
</evidence>
<comment type="caution">
    <text evidence="9">The sequence shown here is derived from an EMBL/GenBank/DDBJ whole genome shotgun (WGS) entry which is preliminary data.</text>
</comment>
<dbReference type="Gene3D" id="1.20.1600.10">
    <property type="entry name" value="Outer membrane efflux proteins (OEP)"/>
    <property type="match status" value="1"/>
</dbReference>